<dbReference type="Proteomes" id="UP000007129">
    <property type="component" value="Unassembled WGS sequence"/>
</dbReference>
<keyword evidence="2" id="KW-0539">Nucleus</keyword>
<evidence type="ECO:0000256" key="2">
    <source>
        <dbReference type="ARBA" id="ARBA00023242"/>
    </source>
</evidence>
<dbReference type="PANTHER" id="PTHR37534:SF49">
    <property type="entry name" value="LYSINE BIOSYNTHESIS REGULATORY PROTEIN LYS14"/>
    <property type="match status" value="1"/>
</dbReference>
<dbReference type="HOGENOM" id="CLU_814008_0_0_1"/>
<sequence>MNRAWKPIAMQLEGKVLHSLRRRLMTEDPERVALDPEVPTIMMMLCLYEIINKCDERWVIHLRGARDLIRTRRRLLTSSSTSNPLLQFSERFFAYQDVIGRTACGEVPIFGEDYWDASDTNADAWLGCSPELVSVVCSITELSRSRRSTDPEEFAIKAESLEQRLASIEQLVSDPDDNALRRSAEAKRLAAIVYLYCALYGATPSTPLVAHHVKEVLSFVSESVGAGLAAGLTWPLFVAAVELNPLDDELWTDTKTAEPVYGGFPPCRNIPYVNTLHRRKSVLRATFPRRSMLGWTSLIQLPAERSAEDPACGSFALVTGIIRQACWLVSVGPALTLSGHV</sequence>
<dbReference type="VEuPathDB" id="FungiDB:MPH_01580"/>
<dbReference type="AlphaFoldDB" id="K2SX40"/>
<dbReference type="eggNOG" id="ENOG502S2DH">
    <property type="taxonomic scope" value="Eukaryota"/>
</dbReference>
<dbReference type="GO" id="GO:0000976">
    <property type="term" value="F:transcription cis-regulatory region binding"/>
    <property type="evidence" value="ECO:0007669"/>
    <property type="project" value="TreeGrafter"/>
</dbReference>
<dbReference type="InParanoid" id="K2SX40"/>
<gene>
    <name evidence="3" type="ORF">MPH_01580</name>
</gene>
<dbReference type="InterPro" id="IPR021858">
    <property type="entry name" value="Fun_TF"/>
</dbReference>
<evidence type="ECO:0000313" key="4">
    <source>
        <dbReference type="Proteomes" id="UP000007129"/>
    </source>
</evidence>
<dbReference type="Pfam" id="PF11951">
    <property type="entry name" value="Fungal_trans_2"/>
    <property type="match status" value="1"/>
</dbReference>
<dbReference type="PANTHER" id="PTHR37534">
    <property type="entry name" value="TRANSCRIPTIONAL ACTIVATOR PROTEIN UGA3"/>
    <property type="match status" value="1"/>
</dbReference>
<proteinExistence type="predicted"/>
<dbReference type="GO" id="GO:0045944">
    <property type="term" value="P:positive regulation of transcription by RNA polymerase II"/>
    <property type="evidence" value="ECO:0007669"/>
    <property type="project" value="TreeGrafter"/>
</dbReference>
<reference evidence="3 4" key="1">
    <citation type="journal article" date="2012" name="BMC Genomics">
        <title>Tools to kill: Genome of one of the most destructive plant pathogenic fungi Macrophomina phaseolina.</title>
        <authorList>
            <person name="Islam M.S."/>
            <person name="Haque M.S."/>
            <person name="Islam M.M."/>
            <person name="Emdad E.M."/>
            <person name="Halim A."/>
            <person name="Hossen Q.M.M."/>
            <person name="Hossain M.Z."/>
            <person name="Ahmed B."/>
            <person name="Rahim S."/>
            <person name="Rahman M.S."/>
            <person name="Alam M.M."/>
            <person name="Hou S."/>
            <person name="Wan X."/>
            <person name="Saito J.A."/>
            <person name="Alam M."/>
        </authorList>
    </citation>
    <scope>NUCLEOTIDE SEQUENCE [LARGE SCALE GENOMIC DNA]</scope>
    <source>
        <strain evidence="3 4">MS6</strain>
    </source>
</reference>
<evidence type="ECO:0000313" key="3">
    <source>
        <dbReference type="EMBL" id="EKG21095.1"/>
    </source>
</evidence>
<dbReference type="OrthoDB" id="5130013at2759"/>
<comment type="subcellular location">
    <subcellularLocation>
        <location evidence="1">Nucleus</location>
    </subcellularLocation>
</comment>
<dbReference type="STRING" id="1126212.K2SX40"/>
<dbReference type="GO" id="GO:0003700">
    <property type="term" value="F:DNA-binding transcription factor activity"/>
    <property type="evidence" value="ECO:0007669"/>
    <property type="project" value="TreeGrafter"/>
</dbReference>
<comment type="caution">
    <text evidence="3">The sequence shown here is derived from an EMBL/GenBank/DDBJ whole genome shotgun (WGS) entry which is preliminary data.</text>
</comment>
<dbReference type="EMBL" id="AHHD01000060">
    <property type="protein sequence ID" value="EKG21095.1"/>
    <property type="molecule type" value="Genomic_DNA"/>
</dbReference>
<organism evidence="3 4">
    <name type="scientific">Macrophomina phaseolina (strain MS6)</name>
    <name type="common">Charcoal rot fungus</name>
    <dbReference type="NCBI Taxonomy" id="1126212"/>
    <lineage>
        <taxon>Eukaryota</taxon>
        <taxon>Fungi</taxon>
        <taxon>Dikarya</taxon>
        <taxon>Ascomycota</taxon>
        <taxon>Pezizomycotina</taxon>
        <taxon>Dothideomycetes</taxon>
        <taxon>Dothideomycetes incertae sedis</taxon>
        <taxon>Botryosphaeriales</taxon>
        <taxon>Botryosphaeriaceae</taxon>
        <taxon>Macrophomina</taxon>
    </lineage>
</organism>
<accession>K2SX40</accession>
<protein>
    <submittedName>
        <fullName evidence="3">Uncharacterized protein</fullName>
    </submittedName>
</protein>
<name>K2SX40_MACPH</name>
<evidence type="ECO:0000256" key="1">
    <source>
        <dbReference type="ARBA" id="ARBA00004123"/>
    </source>
</evidence>
<dbReference type="GO" id="GO:0005634">
    <property type="term" value="C:nucleus"/>
    <property type="evidence" value="ECO:0007669"/>
    <property type="project" value="UniProtKB-SubCell"/>
</dbReference>